<dbReference type="Gramene" id="OPUNC11G12180.1">
    <property type="protein sequence ID" value="OPUNC11G12180.1"/>
    <property type="gene ID" value="OPUNC11G12180"/>
</dbReference>
<evidence type="ECO:0000313" key="3">
    <source>
        <dbReference type="Proteomes" id="UP000026962"/>
    </source>
</evidence>
<proteinExistence type="predicted"/>
<dbReference type="Gramene" id="OPUNC11G12160.1">
    <property type="protein sequence ID" value="OPUNC11G12160.1"/>
    <property type="gene ID" value="OPUNC11G12160"/>
</dbReference>
<evidence type="ECO:0000256" key="1">
    <source>
        <dbReference type="SAM" id="MobiDB-lite"/>
    </source>
</evidence>
<evidence type="ECO:0000313" key="2">
    <source>
        <dbReference type="EnsemblPlants" id="OPUNC11G12180.1"/>
    </source>
</evidence>
<reference evidence="2" key="2">
    <citation type="submission" date="2018-05" db="EMBL/GenBank/DDBJ databases">
        <title>OpunRS2 (Oryza punctata Reference Sequence Version 2).</title>
        <authorList>
            <person name="Zhang J."/>
            <person name="Kudrna D."/>
            <person name="Lee S."/>
            <person name="Talag J."/>
            <person name="Welchert J."/>
            <person name="Wing R.A."/>
        </authorList>
    </citation>
    <scope>NUCLEOTIDE SEQUENCE [LARGE SCALE GENOMIC DNA]</scope>
</reference>
<organism evidence="2">
    <name type="scientific">Oryza punctata</name>
    <name type="common">Red rice</name>
    <dbReference type="NCBI Taxonomy" id="4537"/>
    <lineage>
        <taxon>Eukaryota</taxon>
        <taxon>Viridiplantae</taxon>
        <taxon>Streptophyta</taxon>
        <taxon>Embryophyta</taxon>
        <taxon>Tracheophyta</taxon>
        <taxon>Spermatophyta</taxon>
        <taxon>Magnoliopsida</taxon>
        <taxon>Liliopsida</taxon>
        <taxon>Poales</taxon>
        <taxon>Poaceae</taxon>
        <taxon>BOP clade</taxon>
        <taxon>Oryzoideae</taxon>
        <taxon>Oryzeae</taxon>
        <taxon>Oryzinae</taxon>
        <taxon>Oryza</taxon>
    </lineage>
</organism>
<dbReference type="Proteomes" id="UP000026962">
    <property type="component" value="Chromosome 11"/>
</dbReference>
<dbReference type="AlphaFoldDB" id="A0A0E0MFP6"/>
<protein>
    <submittedName>
        <fullName evidence="2">Uncharacterized protein</fullName>
    </submittedName>
</protein>
<accession>A0A0E0MFP6</accession>
<dbReference type="EnsemblPlants" id="OPUNC11G12180.1">
    <property type="protein sequence ID" value="OPUNC11G12180.1"/>
    <property type="gene ID" value="OPUNC11G12180"/>
</dbReference>
<sequence>MPRAVHRRVFVCMHRRCCPRKIDHRPAVLVVTATSRCGKRRRVASYRRSQGRGTPVANLRSMTSSAHV</sequence>
<feature type="region of interest" description="Disordered" evidence="1">
    <location>
        <begin position="42"/>
        <end position="68"/>
    </location>
</feature>
<keyword evidence="3" id="KW-1185">Reference proteome</keyword>
<dbReference type="EnsemblPlants" id="OPUNC11G12160.1">
    <property type="protein sequence ID" value="OPUNC11G12160.1"/>
    <property type="gene ID" value="OPUNC11G12160"/>
</dbReference>
<name>A0A0E0MFP6_ORYPU</name>
<dbReference type="HOGENOM" id="CLU_2798374_0_0_1"/>
<reference evidence="2" key="1">
    <citation type="submission" date="2015-04" db="UniProtKB">
        <authorList>
            <consortium name="EnsemblPlants"/>
        </authorList>
    </citation>
    <scope>IDENTIFICATION</scope>
</reference>